<accession>A0AAV6RKP7</accession>
<evidence type="ECO:0000313" key="6">
    <source>
        <dbReference type="EMBL" id="KAG7523168.1"/>
    </source>
</evidence>
<dbReference type="PANTHER" id="PTHR23095">
    <property type="entry name" value="PARANEOPLASTIC ANTIGEN"/>
    <property type="match status" value="1"/>
</dbReference>
<dbReference type="InterPro" id="IPR048270">
    <property type="entry name" value="PNMA_C"/>
</dbReference>
<dbReference type="Pfam" id="PF14893">
    <property type="entry name" value="PNMA"/>
    <property type="match status" value="1"/>
</dbReference>
<dbReference type="GO" id="GO:0003676">
    <property type="term" value="F:nucleic acid binding"/>
    <property type="evidence" value="ECO:0007669"/>
    <property type="project" value="InterPro"/>
</dbReference>
<organism evidence="5 7">
    <name type="scientific">Solea senegalensis</name>
    <name type="common">Senegalese sole</name>
    <dbReference type="NCBI Taxonomy" id="28829"/>
    <lineage>
        <taxon>Eukaryota</taxon>
        <taxon>Metazoa</taxon>
        <taxon>Chordata</taxon>
        <taxon>Craniata</taxon>
        <taxon>Vertebrata</taxon>
        <taxon>Euteleostomi</taxon>
        <taxon>Actinopterygii</taxon>
        <taxon>Neopterygii</taxon>
        <taxon>Teleostei</taxon>
        <taxon>Neoteleostei</taxon>
        <taxon>Acanthomorphata</taxon>
        <taxon>Carangaria</taxon>
        <taxon>Pleuronectiformes</taxon>
        <taxon>Pleuronectoidei</taxon>
        <taxon>Soleidae</taxon>
        <taxon>Solea</taxon>
    </lineage>
</organism>
<reference evidence="5 7" key="1">
    <citation type="journal article" date="2021" name="Sci. Rep.">
        <title>Chromosome anchoring in Senegalese sole (Solea senegalensis) reveals sex-associated markers and genome rearrangements in flatfish.</title>
        <authorList>
            <person name="Guerrero-Cozar I."/>
            <person name="Gomez-Garrido J."/>
            <person name="Berbel C."/>
            <person name="Martinez-Blanch J.F."/>
            <person name="Alioto T."/>
            <person name="Claros M.G."/>
            <person name="Gagnaire P.A."/>
            <person name="Manchado M."/>
        </authorList>
    </citation>
    <scope>NUCLEOTIDE SEQUENCE [LARGE SCALE GENOMIC DNA]</scope>
    <source>
        <strain evidence="5">Sse05_10M</strain>
    </source>
</reference>
<dbReference type="PROSITE" id="PS50158">
    <property type="entry name" value="ZF_CCHC"/>
    <property type="match status" value="1"/>
</dbReference>
<feature type="region of interest" description="Disordered" evidence="3">
    <location>
        <begin position="325"/>
        <end position="347"/>
    </location>
</feature>
<dbReference type="InterPro" id="IPR026523">
    <property type="entry name" value="PNMA"/>
</dbReference>
<protein>
    <recommendedName>
        <fullName evidence="4">CCHC-type domain-containing protein</fullName>
    </recommendedName>
</protein>
<dbReference type="Proteomes" id="UP000693946">
    <property type="component" value="Linkage Group LG10"/>
</dbReference>
<gene>
    <name evidence="5" type="ORF">JOB18_012006</name>
    <name evidence="6" type="ORF">JOB18_040935</name>
</gene>
<dbReference type="GO" id="GO:0008270">
    <property type="term" value="F:zinc ion binding"/>
    <property type="evidence" value="ECO:0007669"/>
    <property type="project" value="UniProtKB-KW"/>
</dbReference>
<sequence>MSSDSEDEVVSFHGDDRFSQASEEAEGTSTDATTEMQIRMRELTKLRDELVKLNDEMEAQRANDNSAPTRSYIYVPRERQIQAFSGEGGTDGRSVEEFIEEVERVLRSREHTTEGQCDYILSLLRGPALEEVRLCMGGQSVGPSDLYSFLRNAFGEKRSITQLLQTFYNRKQAEGEDLRDYSHALSQILSSAVKQSANVIPNEKFVLRDQFIEGLRDSALRRELRKMVRDQPDCSLLDVRREALLWEMEESRPHRPRVVKSSQVKSEVSEFSESQFSATETNTGQSTALGDVQRAVAQQGKQLVELGKTLADLASAVTELSRRTTEMAFHEPKPRARPQPRVQPRFTPDGQPICFKCRGVGHIAKKCLQAKRGHDETTPGPYVVQENFHPRLP</sequence>
<feature type="coiled-coil region" evidence="2">
    <location>
        <begin position="36"/>
        <end position="63"/>
    </location>
</feature>
<dbReference type="PANTHER" id="PTHR23095:SF17">
    <property type="entry name" value="PARANEOPLASTIC ANTIGEN MA1"/>
    <property type="match status" value="1"/>
</dbReference>
<reference evidence="5" key="2">
    <citation type="submission" date="2021-03" db="EMBL/GenBank/DDBJ databases">
        <authorList>
            <person name="Guerrero-Cozar I."/>
            <person name="Gomez-Garrido J."/>
            <person name="Berbel C."/>
            <person name="Martinez-Blanch J.F."/>
            <person name="Alioto T."/>
            <person name="Claros M.G."/>
            <person name="Gagnaire P.A."/>
            <person name="Manchado M."/>
        </authorList>
    </citation>
    <scope>NUCLEOTIDE SEQUENCE</scope>
    <source>
        <strain evidence="5">Sse05_10M</strain>
        <tissue evidence="5">Blood</tissue>
    </source>
</reference>
<dbReference type="EMBL" id="JAGKHQ010000011">
    <property type="protein sequence ID" value="KAG7504557.1"/>
    <property type="molecule type" value="Genomic_DNA"/>
</dbReference>
<keyword evidence="1" id="KW-0863">Zinc-finger</keyword>
<evidence type="ECO:0000256" key="1">
    <source>
        <dbReference type="PROSITE-ProRule" id="PRU00047"/>
    </source>
</evidence>
<feature type="compositionally biased region" description="Basic and acidic residues" evidence="3">
    <location>
        <begin position="325"/>
        <end position="334"/>
    </location>
</feature>
<keyword evidence="1" id="KW-0862">Zinc</keyword>
<keyword evidence="1" id="KW-0479">Metal-binding</keyword>
<comment type="caution">
    <text evidence="5">The sequence shown here is derived from an EMBL/GenBank/DDBJ whole genome shotgun (WGS) entry which is preliminary data.</text>
</comment>
<feature type="compositionally biased region" description="Polar residues" evidence="3">
    <location>
        <begin position="19"/>
        <end position="33"/>
    </location>
</feature>
<keyword evidence="2" id="KW-0175">Coiled coil</keyword>
<dbReference type="Proteomes" id="UP000693946">
    <property type="component" value="Linkage Group LG19"/>
</dbReference>
<proteinExistence type="predicted"/>
<dbReference type="EMBL" id="JAGKHQ010000002">
    <property type="protein sequence ID" value="KAG7523168.1"/>
    <property type="molecule type" value="Genomic_DNA"/>
</dbReference>
<evidence type="ECO:0000256" key="2">
    <source>
        <dbReference type="SAM" id="Coils"/>
    </source>
</evidence>
<feature type="region of interest" description="Disordered" evidence="3">
    <location>
        <begin position="1"/>
        <end position="33"/>
    </location>
</feature>
<evidence type="ECO:0000259" key="4">
    <source>
        <dbReference type="PROSITE" id="PS50158"/>
    </source>
</evidence>
<evidence type="ECO:0000313" key="7">
    <source>
        <dbReference type="Proteomes" id="UP000693946"/>
    </source>
</evidence>
<name>A0AAV6RKP7_SOLSE</name>
<keyword evidence="7" id="KW-1185">Reference proteome</keyword>
<feature type="region of interest" description="Disordered" evidence="3">
    <location>
        <begin position="372"/>
        <end position="393"/>
    </location>
</feature>
<dbReference type="InterPro" id="IPR001878">
    <property type="entry name" value="Znf_CCHC"/>
</dbReference>
<dbReference type="AlphaFoldDB" id="A0AAV6RKP7"/>
<evidence type="ECO:0000313" key="5">
    <source>
        <dbReference type="EMBL" id="KAG7504557.1"/>
    </source>
</evidence>
<feature type="domain" description="CCHC-type" evidence="4">
    <location>
        <begin position="354"/>
        <end position="367"/>
    </location>
</feature>
<evidence type="ECO:0000256" key="3">
    <source>
        <dbReference type="SAM" id="MobiDB-lite"/>
    </source>
</evidence>